<sequence length="782" mass="84768">MATTATCKHRASTDANDAVTANVAELAGKKVKGAAKVGAKVGGKGEVKTTKDEVKVVATVEVKAAKAAERAAKAAEKAEVKAAEKAAKAAERAAKAAEKVEAKAAEKAAKAKAKEEEKRLVARAIADFEDRLSNKDAVLDAHRMKDRTLKRSYAIADLGQYANSEVAKTKMRPPPAQRTLDPSDGMDVDVESSATEGEPAGRKKKAKTPGPSFRDHVDRQCQQERISDDGYSPVEELMVRQWINPGTKSDTQSLLLSTIKKVKPLKDPYPPYPYVNTTSTLLAALDGASNRVKYPGPAASQLGLDSRGRDISTKKAPTPTIDTDIEDEDGLVFFSDESVEYHAVLTSPVKAIESHPSSKNIESLNQMMKTPGALPLSSRPGPGDVSIDLSVTPVPIVPRRRMTKLTTASITEADNGKAAVRNTSSNKVSMPKAVKTEPSEDIGKLLAIKKIKEVIDIDNSDEEDVVKHSSSDESSSPADAGHGKGQKKKNVRNDDLPNRIGNLPVWLGQFIPAIVQFVALHQDPWTLDDKVFIPFLQAVYDTIFGDHGHGSHEVQNGDALYERSLMKLRDWWTGFSSTALSVVDGIFQGDKARYIHHSERIKYCNDILDGYRFVYASAKGPNRQSWTGLFTAPAIIETFAHHYTFLKRSPPKIPGYEGLMAGKPIGALGLATSALERVYRYYVQKFIGVNKVTGKSKILFPKKDNGTIDRWARAFSADNNLKSTKAFATSAKKGLSDDVFKLVIKGATKAAAGPSYRKVAKVILGSDSEEDERALLCEGTAV</sequence>
<protein>
    <submittedName>
        <fullName evidence="3">Uncharacterized protein</fullName>
    </submittedName>
</protein>
<evidence type="ECO:0000313" key="4">
    <source>
        <dbReference type="Proteomes" id="UP000076761"/>
    </source>
</evidence>
<evidence type="ECO:0000256" key="2">
    <source>
        <dbReference type="SAM" id="MobiDB-lite"/>
    </source>
</evidence>
<dbReference type="Proteomes" id="UP000076761">
    <property type="component" value="Unassembled WGS sequence"/>
</dbReference>
<evidence type="ECO:0000256" key="1">
    <source>
        <dbReference type="SAM" id="Coils"/>
    </source>
</evidence>
<feature type="region of interest" description="Disordered" evidence="2">
    <location>
        <begin position="461"/>
        <end position="496"/>
    </location>
</feature>
<accession>A0A165N603</accession>
<feature type="compositionally biased region" description="Basic and acidic residues" evidence="2">
    <location>
        <begin position="213"/>
        <end position="225"/>
    </location>
</feature>
<proteinExistence type="predicted"/>
<dbReference type="InParanoid" id="A0A165N603"/>
<organism evidence="3 4">
    <name type="scientific">Neolentinus lepideus HHB14362 ss-1</name>
    <dbReference type="NCBI Taxonomy" id="1314782"/>
    <lineage>
        <taxon>Eukaryota</taxon>
        <taxon>Fungi</taxon>
        <taxon>Dikarya</taxon>
        <taxon>Basidiomycota</taxon>
        <taxon>Agaricomycotina</taxon>
        <taxon>Agaricomycetes</taxon>
        <taxon>Gloeophyllales</taxon>
        <taxon>Gloeophyllaceae</taxon>
        <taxon>Neolentinus</taxon>
    </lineage>
</organism>
<reference evidence="3 4" key="1">
    <citation type="journal article" date="2016" name="Mol. Biol. Evol.">
        <title>Comparative Genomics of Early-Diverging Mushroom-Forming Fungi Provides Insights into the Origins of Lignocellulose Decay Capabilities.</title>
        <authorList>
            <person name="Nagy L.G."/>
            <person name="Riley R."/>
            <person name="Tritt A."/>
            <person name="Adam C."/>
            <person name="Daum C."/>
            <person name="Floudas D."/>
            <person name="Sun H."/>
            <person name="Yadav J.S."/>
            <person name="Pangilinan J."/>
            <person name="Larsson K.H."/>
            <person name="Matsuura K."/>
            <person name="Barry K."/>
            <person name="Labutti K."/>
            <person name="Kuo R."/>
            <person name="Ohm R.A."/>
            <person name="Bhattacharya S.S."/>
            <person name="Shirouzu T."/>
            <person name="Yoshinaga Y."/>
            <person name="Martin F.M."/>
            <person name="Grigoriev I.V."/>
            <person name="Hibbett D.S."/>
        </authorList>
    </citation>
    <scope>NUCLEOTIDE SEQUENCE [LARGE SCALE GENOMIC DNA]</scope>
    <source>
        <strain evidence="3 4">HHB14362 ss-1</strain>
    </source>
</reference>
<feature type="region of interest" description="Disordered" evidence="2">
    <location>
        <begin position="416"/>
        <end position="435"/>
    </location>
</feature>
<dbReference type="STRING" id="1314782.A0A165N603"/>
<dbReference type="EMBL" id="KV425647">
    <property type="protein sequence ID" value="KZT19221.1"/>
    <property type="molecule type" value="Genomic_DNA"/>
</dbReference>
<dbReference type="AlphaFoldDB" id="A0A165N603"/>
<feature type="region of interest" description="Disordered" evidence="2">
    <location>
        <begin position="164"/>
        <end position="225"/>
    </location>
</feature>
<dbReference type="OrthoDB" id="2683548at2759"/>
<keyword evidence="4" id="KW-1185">Reference proteome</keyword>
<feature type="region of interest" description="Disordered" evidence="2">
    <location>
        <begin position="299"/>
        <end position="321"/>
    </location>
</feature>
<gene>
    <name evidence="3" type="ORF">NEOLEDRAFT_1183594</name>
</gene>
<evidence type="ECO:0000313" key="3">
    <source>
        <dbReference type="EMBL" id="KZT19221.1"/>
    </source>
</evidence>
<keyword evidence="1" id="KW-0175">Coiled coil</keyword>
<name>A0A165N603_9AGAM</name>
<feature type="coiled-coil region" evidence="1">
    <location>
        <begin position="65"/>
        <end position="119"/>
    </location>
</feature>